<reference evidence="2" key="1">
    <citation type="journal article" date="2021" name="PeerJ">
        <title>Extensive microbial diversity within the chicken gut microbiome revealed by metagenomics and culture.</title>
        <authorList>
            <person name="Gilroy R."/>
            <person name="Ravi A."/>
            <person name="Getino M."/>
            <person name="Pursley I."/>
            <person name="Horton D.L."/>
            <person name="Alikhan N.F."/>
            <person name="Baker D."/>
            <person name="Gharbi K."/>
            <person name="Hall N."/>
            <person name="Watson M."/>
            <person name="Adriaenssens E.M."/>
            <person name="Foster-Nyarko E."/>
            <person name="Jarju S."/>
            <person name="Secka A."/>
            <person name="Antonio M."/>
            <person name="Oren A."/>
            <person name="Chaudhuri R.R."/>
            <person name="La Ragione R."/>
            <person name="Hildebrand F."/>
            <person name="Pallen M.J."/>
        </authorList>
    </citation>
    <scope>NUCLEOTIDE SEQUENCE</scope>
    <source>
        <strain evidence="2">CHK165-8395</strain>
    </source>
</reference>
<dbReference type="InterPro" id="IPR041420">
    <property type="entry name" value="PBECR4"/>
</dbReference>
<accession>A0A921K307</accession>
<gene>
    <name evidence="2" type="ORF">K8U81_01480</name>
</gene>
<dbReference type="Pfam" id="PF18813">
    <property type="entry name" value="PBECR4"/>
    <property type="match status" value="1"/>
</dbReference>
<dbReference type="EMBL" id="DYXD01000033">
    <property type="protein sequence ID" value="HJF06852.1"/>
    <property type="molecule type" value="Genomic_DNA"/>
</dbReference>
<proteinExistence type="predicted"/>
<dbReference type="Proteomes" id="UP000718012">
    <property type="component" value="Unassembled WGS sequence"/>
</dbReference>
<feature type="domain" description="Phage-Barnase-EndoU-ColicinE5/D-RelE like nuclease 4" evidence="1">
    <location>
        <begin position="15"/>
        <end position="144"/>
    </location>
</feature>
<name>A0A921K307_9BACT</name>
<comment type="caution">
    <text evidence="2">The sequence shown here is derived from an EMBL/GenBank/DDBJ whole genome shotgun (WGS) entry which is preliminary data.</text>
</comment>
<evidence type="ECO:0000313" key="2">
    <source>
        <dbReference type="EMBL" id="HJF06852.1"/>
    </source>
</evidence>
<sequence>MSEKSFKERVREEMINAAIQYKQVYVDYEYLICSEAFVEQDFYIVAGREDNFQDLTRVNSTLSPKEFYFKCLQGVLEESDFDFAKSGQDEKMVKGTVRRKIQILPNMMELFKAGVETEEKFKKNKVSCSFATADGMCTLGFSESKKARPKTLLKGNELNNPKPVELILRKKAGTKLFDEIVLGNVETIQKYREKIQQLLSEEMLKD</sequence>
<protein>
    <submittedName>
        <fullName evidence="2">PBECR4 domain-containing protein</fullName>
    </submittedName>
</protein>
<evidence type="ECO:0000313" key="3">
    <source>
        <dbReference type="Proteomes" id="UP000718012"/>
    </source>
</evidence>
<evidence type="ECO:0000259" key="1">
    <source>
        <dbReference type="Pfam" id="PF18813"/>
    </source>
</evidence>
<reference evidence="2" key="2">
    <citation type="submission" date="2021-09" db="EMBL/GenBank/DDBJ databases">
        <authorList>
            <person name="Gilroy R."/>
        </authorList>
    </citation>
    <scope>NUCLEOTIDE SEQUENCE</scope>
    <source>
        <strain evidence="2">CHK165-8395</strain>
    </source>
</reference>
<dbReference type="AlphaFoldDB" id="A0A921K307"/>
<organism evidence="2 3">
    <name type="scientific">Phocaeicola coprocola</name>
    <dbReference type="NCBI Taxonomy" id="310298"/>
    <lineage>
        <taxon>Bacteria</taxon>
        <taxon>Pseudomonadati</taxon>
        <taxon>Bacteroidota</taxon>
        <taxon>Bacteroidia</taxon>
        <taxon>Bacteroidales</taxon>
        <taxon>Bacteroidaceae</taxon>
        <taxon>Phocaeicola</taxon>
    </lineage>
</organism>